<dbReference type="GO" id="GO:0005737">
    <property type="term" value="C:cytoplasm"/>
    <property type="evidence" value="ECO:0007669"/>
    <property type="project" value="UniProtKB-SubCell"/>
</dbReference>
<evidence type="ECO:0000256" key="12">
    <source>
        <dbReference type="PIRSR" id="PIRSR001549-1"/>
    </source>
</evidence>
<dbReference type="SUPFAM" id="SSF55681">
    <property type="entry name" value="Class II aaRS and biotin synthetases"/>
    <property type="match status" value="1"/>
</dbReference>
<reference evidence="15" key="1">
    <citation type="journal article" date="2013" name="Proc. Natl. Acad. Sci. U.S.A.">
        <title>Improving the coverage of the cyanobacterial phylum using diversity-driven genome sequencing.</title>
        <authorList>
            <person name="Shih P.M."/>
            <person name="Wu D."/>
            <person name="Latifi A."/>
            <person name="Axen S.D."/>
            <person name="Fewer D.P."/>
            <person name="Talla E."/>
            <person name="Calteau A."/>
            <person name="Cai F."/>
            <person name="Tandeau de Marsac N."/>
            <person name="Rippka R."/>
            <person name="Herdman M."/>
            <person name="Sivonen K."/>
            <person name="Coursin T."/>
            <person name="Laurent T."/>
            <person name="Goodwin L."/>
            <person name="Nolan M."/>
            <person name="Davenport K.W."/>
            <person name="Han C.S."/>
            <person name="Rubin E.M."/>
            <person name="Eisen J.A."/>
            <person name="Woyke T."/>
            <person name="Gugger M."/>
            <person name="Kerfeld C.A."/>
        </authorList>
    </citation>
    <scope>NUCLEOTIDE SEQUENCE [LARGE SCALE GENOMIC DNA]</scope>
    <source>
        <strain evidence="15">ATCC 29140 / PCC 7202</strain>
    </source>
</reference>
<evidence type="ECO:0000256" key="11">
    <source>
        <dbReference type="HAMAP-Rule" id="MF_00127"/>
    </source>
</evidence>
<feature type="binding site" evidence="12">
    <location>
        <position position="130"/>
    </location>
    <ligand>
        <name>L-histidine</name>
        <dbReference type="ChEBI" id="CHEBI:57595"/>
    </ligand>
</feature>
<dbReference type="InterPro" id="IPR015807">
    <property type="entry name" value="His-tRNA-ligase"/>
</dbReference>
<evidence type="ECO:0000256" key="10">
    <source>
        <dbReference type="ARBA" id="ARBA00047639"/>
    </source>
</evidence>
<feature type="binding site" evidence="12">
    <location>
        <position position="257"/>
    </location>
    <ligand>
        <name>L-histidine</name>
        <dbReference type="ChEBI" id="CHEBI:57595"/>
    </ligand>
</feature>
<keyword evidence="15" id="KW-1185">Reference proteome</keyword>
<evidence type="ECO:0000313" key="15">
    <source>
        <dbReference type="Proteomes" id="UP000010483"/>
    </source>
</evidence>
<dbReference type="EC" id="6.1.1.21" evidence="11"/>
<dbReference type="PIRSF" id="PIRSF001549">
    <property type="entry name" value="His-tRNA_synth"/>
    <property type="match status" value="1"/>
</dbReference>
<keyword evidence="4 11" id="KW-0963">Cytoplasm</keyword>
<evidence type="ECO:0000256" key="7">
    <source>
        <dbReference type="ARBA" id="ARBA00022840"/>
    </source>
</evidence>
<dbReference type="SUPFAM" id="SSF52954">
    <property type="entry name" value="Class II aaRS ABD-related"/>
    <property type="match status" value="1"/>
</dbReference>
<dbReference type="CDD" id="cd00773">
    <property type="entry name" value="HisRS-like_core"/>
    <property type="match status" value="1"/>
</dbReference>
<name>K9YN89_CYASC</name>
<dbReference type="InterPro" id="IPR045864">
    <property type="entry name" value="aa-tRNA-synth_II/BPL/LPL"/>
</dbReference>
<dbReference type="GO" id="GO:0005524">
    <property type="term" value="F:ATP binding"/>
    <property type="evidence" value="ECO:0007669"/>
    <property type="project" value="UniProtKB-UniRule"/>
</dbReference>
<evidence type="ECO:0000259" key="13">
    <source>
        <dbReference type="PROSITE" id="PS50862"/>
    </source>
</evidence>
<feature type="binding site" evidence="12">
    <location>
        <begin position="261"/>
        <end position="262"/>
    </location>
    <ligand>
        <name>L-histidine</name>
        <dbReference type="ChEBI" id="CHEBI:57595"/>
    </ligand>
</feature>
<dbReference type="Proteomes" id="UP000010483">
    <property type="component" value="Chromosome"/>
</dbReference>
<dbReference type="HAMAP" id="MF_00127">
    <property type="entry name" value="His_tRNA_synth"/>
    <property type="match status" value="1"/>
</dbReference>
<keyword evidence="5 11" id="KW-0436">Ligase</keyword>
<sequence>MEQIQAIRGTRDILPDEVVYWQFLEKTAFDILSRACYQEIRTPVFEQTSLFERGIGEATDVVGKEMYTFMDRGDRTLTLRPEGTAGAVRAYIQNKLSAGGIQRLWYTGPMFRYERPQAGRQRQFHQIGLELLGVKAARADVEVIAIATDILKALGLQNLSLQLNSVGSGEDRQKYRDALVAYLIPYKDDLDQDSQDRLERNPLRILDSKDKKTQTIAENAPSILDYLGTESKAHFDQVCQLLTDLNIPYDLNPRLVRGLDYYTDTAFEIQSADLGAQATVCGGGRYDGLVSQLGGGEAPAIGWAMGMERLILLLKELQPLSLSSPDIYFVSRGQKAENKALVMAQNLRQMGYKVELDLTGSNFGKQFKRGDRTGAKICLVLGDSEVENNTIQLKYLETGKQETLSMDEINQRLQNL</sequence>
<dbReference type="CDD" id="cd00859">
    <property type="entry name" value="HisRS_anticodon"/>
    <property type="match status" value="1"/>
</dbReference>
<evidence type="ECO:0000313" key="14">
    <source>
        <dbReference type="EMBL" id="AFZ47875.1"/>
    </source>
</evidence>
<keyword evidence="6 11" id="KW-0547">Nucleotide-binding</keyword>
<dbReference type="InterPro" id="IPR004516">
    <property type="entry name" value="HisRS/HisZ"/>
</dbReference>
<dbReference type="PANTHER" id="PTHR43707">
    <property type="entry name" value="HISTIDYL-TRNA SYNTHETASE"/>
    <property type="match status" value="1"/>
</dbReference>
<dbReference type="STRING" id="292563.Cyast_1922"/>
<dbReference type="PANTHER" id="PTHR43707:SF1">
    <property type="entry name" value="HISTIDINE--TRNA LIGASE, MITOCHONDRIAL-RELATED"/>
    <property type="match status" value="1"/>
</dbReference>
<keyword evidence="9 11" id="KW-0030">Aminoacyl-tRNA synthetase</keyword>
<accession>K9YN89</accession>
<dbReference type="GO" id="GO:0004821">
    <property type="term" value="F:histidine-tRNA ligase activity"/>
    <property type="evidence" value="ECO:0007669"/>
    <property type="project" value="UniProtKB-UniRule"/>
</dbReference>
<dbReference type="Pfam" id="PF03129">
    <property type="entry name" value="HGTP_anticodon"/>
    <property type="match status" value="1"/>
</dbReference>
<keyword evidence="7 11" id="KW-0067">ATP-binding</keyword>
<dbReference type="InterPro" id="IPR041715">
    <property type="entry name" value="HisRS-like_core"/>
</dbReference>
<dbReference type="InterPro" id="IPR004154">
    <property type="entry name" value="Anticodon-bd"/>
</dbReference>
<dbReference type="Gene3D" id="3.30.930.10">
    <property type="entry name" value="Bira Bifunctional Protein, Domain 2"/>
    <property type="match status" value="1"/>
</dbReference>
<evidence type="ECO:0000256" key="8">
    <source>
        <dbReference type="ARBA" id="ARBA00022917"/>
    </source>
</evidence>
<comment type="subunit">
    <text evidence="3 11">Homodimer.</text>
</comment>
<evidence type="ECO:0000256" key="2">
    <source>
        <dbReference type="ARBA" id="ARBA00008226"/>
    </source>
</evidence>
<evidence type="ECO:0000256" key="3">
    <source>
        <dbReference type="ARBA" id="ARBA00011738"/>
    </source>
</evidence>
<gene>
    <name evidence="11" type="primary">hisS</name>
    <name evidence="14" type="ordered locus">Cyast_1922</name>
</gene>
<protein>
    <recommendedName>
        <fullName evidence="11">Histidine--tRNA ligase</fullName>
        <ecNumber evidence="11">6.1.1.21</ecNumber>
    </recommendedName>
    <alternativeName>
        <fullName evidence="11">Histidyl-tRNA synthetase</fullName>
        <shortName evidence="11">HisRS</shortName>
    </alternativeName>
</protein>
<feature type="binding site" evidence="12">
    <location>
        <position position="126"/>
    </location>
    <ligand>
        <name>L-histidine</name>
        <dbReference type="ChEBI" id="CHEBI:57595"/>
    </ligand>
</feature>
<dbReference type="NCBIfam" id="TIGR00442">
    <property type="entry name" value="hisS"/>
    <property type="match status" value="1"/>
</dbReference>
<dbReference type="InterPro" id="IPR033656">
    <property type="entry name" value="HisRS_anticodon"/>
</dbReference>
<evidence type="ECO:0000256" key="1">
    <source>
        <dbReference type="ARBA" id="ARBA00004496"/>
    </source>
</evidence>
<dbReference type="PATRIC" id="fig|292563.3.peg.2011"/>
<evidence type="ECO:0000256" key="9">
    <source>
        <dbReference type="ARBA" id="ARBA00023146"/>
    </source>
</evidence>
<evidence type="ECO:0000256" key="6">
    <source>
        <dbReference type="ARBA" id="ARBA00022741"/>
    </source>
</evidence>
<organism evidence="14 15">
    <name type="scientific">Cyanobacterium stanieri (strain ATCC 29140 / PCC 7202)</name>
    <dbReference type="NCBI Taxonomy" id="292563"/>
    <lineage>
        <taxon>Bacteria</taxon>
        <taxon>Bacillati</taxon>
        <taxon>Cyanobacteriota</taxon>
        <taxon>Cyanophyceae</taxon>
        <taxon>Oscillatoriophycideae</taxon>
        <taxon>Chroococcales</taxon>
        <taxon>Geminocystaceae</taxon>
        <taxon>Cyanobacterium</taxon>
    </lineage>
</organism>
<evidence type="ECO:0000256" key="5">
    <source>
        <dbReference type="ARBA" id="ARBA00022598"/>
    </source>
</evidence>
<dbReference type="eggNOG" id="COG0124">
    <property type="taxonomic scope" value="Bacteria"/>
</dbReference>
<comment type="subcellular location">
    <subcellularLocation>
        <location evidence="1 11">Cytoplasm</location>
    </subcellularLocation>
</comment>
<feature type="binding site" evidence="12">
    <location>
        <begin position="82"/>
        <end position="84"/>
    </location>
    <ligand>
        <name>L-histidine</name>
        <dbReference type="ChEBI" id="CHEBI:57595"/>
    </ligand>
</feature>
<comment type="catalytic activity">
    <reaction evidence="10 11">
        <text>tRNA(His) + L-histidine + ATP = L-histidyl-tRNA(His) + AMP + diphosphate + H(+)</text>
        <dbReference type="Rhea" id="RHEA:17313"/>
        <dbReference type="Rhea" id="RHEA-COMP:9665"/>
        <dbReference type="Rhea" id="RHEA-COMP:9689"/>
        <dbReference type="ChEBI" id="CHEBI:15378"/>
        <dbReference type="ChEBI" id="CHEBI:30616"/>
        <dbReference type="ChEBI" id="CHEBI:33019"/>
        <dbReference type="ChEBI" id="CHEBI:57595"/>
        <dbReference type="ChEBI" id="CHEBI:78442"/>
        <dbReference type="ChEBI" id="CHEBI:78527"/>
        <dbReference type="ChEBI" id="CHEBI:456215"/>
        <dbReference type="EC" id="6.1.1.21"/>
    </reaction>
</comment>
<dbReference type="KEGG" id="csn:Cyast_1922"/>
<keyword evidence="8 11" id="KW-0648">Protein biosynthesis</keyword>
<dbReference type="Gene3D" id="3.40.50.800">
    <property type="entry name" value="Anticodon-binding domain"/>
    <property type="match status" value="1"/>
</dbReference>
<comment type="similarity">
    <text evidence="2 11">Belongs to the class-II aminoacyl-tRNA synthetase family.</text>
</comment>
<proteinExistence type="inferred from homology"/>
<dbReference type="AlphaFoldDB" id="K9YN89"/>
<dbReference type="Pfam" id="PF13393">
    <property type="entry name" value="tRNA-synt_His"/>
    <property type="match status" value="1"/>
</dbReference>
<dbReference type="InterPro" id="IPR036621">
    <property type="entry name" value="Anticodon-bd_dom_sf"/>
</dbReference>
<evidence type="ECO:0000256" key="4">
    <source>
        <dbReference type="ARBA" id="ARBA00022490"/>
    </source>
</evidence>
<feature type="domain" description="Aminoacyl-transfer RNA synthetases class-II family profile" evidence="13">
    <location>
        <begin position="1"/>
        <end position="325"/>
    </location>
</feature>
<dbReference type="HOGENOM" id="CLU_025113_1_1_3"/>
<dbReference type="GO" id="GO:0006427">
    <property type="term" value="P:histidyl-tRNA aminoacylation"/>
    <property type="evidence" value="ECO:0007669"/>
    <property type="project" value="UniProtKB-UniRule"/>
</dbReference>
<feature type="binding site" evidence="12">
    <location>
        <position position="112"/>
    </location>
    <ligand>
        <name>L-histidine</name>
        <dbReference type="ChEBI" id="CHEBI:57595"/>
    </ligand>
</feature>
<dbReference type="PROSITE" id="PS50862">
    <property type="entry name" value="AA_TRNA_LIGASE_II"/>
    <property type="match status" value="1"/>
</dbReference>
<dbReference type="InterPro" id="IPR006195">
    <property type="entry name" value="aa-tRNA-synth_II"/>
</dbReference>
<dbReference type="FunFam" id="3.30.930.10:FF:000005">
    <property type="entry name" value="Histidine--tRNA ligase"/>
    <property type="match status" value="1"/>
</dbReference>
<dbReference type="EMBL" id="CP003940">
    <property type="protein sequence ID" value="AFZ47875.1"/>
    <property type="molecule type" value="Genomic_DNA"/>
</dbReference>